<dbReference type="GO" id="GO:0005615">
    <property type="term" value="C:extracellular space"/>
    <property type="evidence" value="ECO:0007669"/>
    <property type="project" value="TreeGrafter"/>
</dbReference>
<accession>A0AAV8VY88</accession>
<gene>
    <name evidence="7" type="ORF">NQ315_012198</name>
</gene>
<evidence type="ECO:0000256" key="5">
    <source>
        <dbReference type="SAM" id="SignalP"/>
    </source>
</evidence>
<keyword evidence="3" id="KW-0964">Secreted</keyword>
<dbReference type="Pfam" id="PF00151">
    <property type="entry name" value="Lipase"/>
    <property type="match status" value="1"/>
</dbReference>
<evidence type="ECO:0000256" key="3">
    <source>
        <dbReference type="ARBA" id="ARBA00022525"/>
    </source>
</evidence>
<comment type="caution">
    <text evidence="7">The sequence shown here is derived from an EMBL/GenBank/DDBJ whole genome shotgun (WGS) entry which is preliminary data.</text>
</comment>
<evidence type="ECO:0000313" key="8">
    <source>
        <dbReference type="Proteomes" id="UP001159042"/>
    </source>
</evidence>
<dbReference type="GO" id="GO:0016042">
    <property type="term" value="P:lipid catabolic process"/>
    <property type="evidence" value="ECO:0007669"/>
    <property type="project" value="TreeGrafter"/>
</dbReference>
<dbReference type="PANTHER" id="PTHR11610:SF173">
    <property type="entry name" value="LIPASE DOMAIN-CONTAINING PROTEIN-RELATED"/>
    <property type="match status" value="1"/>
</dbReference>
<dbReference type="Proteomes" id="UP001159042">
    <property type="component" value="Unassembled WGS sequence"/>
</dbReference>
<name>A0AAV8VY88_9CUCU</name>
<dbReference type="Gene3D" id="3.40.50.1820">
    <property type="entry name" value="alpha/beta hydrolase"/>
    <property type="match status" value="1"/>
</dbReference>
<comment type="similarity">
    <text evidence="2 4">Belongs to the AB hydrolase superfamily. Lipase family.</text>
</comment>
<comment type="subcellular location">
    <subcellularLocation>
        <location evidence="1">Secreted</location>
    </subcellularLocation>
</comment>
<dbReference type="GO" id="GO:0016298">
    <property type="term" value="F:lipase activity"/>
    <property type="evidence" value="ECO:0007669"/>
    <property type="project" value="InterPro"/>
</dbReference>
<keyword evidence="8" id="KW-1185">Reference proteome</keyword>
<evidence type="ECO:0000259" key="6">
    <source>
        <dbReference type="Pfam" id="PF00151"/>
    </source>
</evidence>
<sequence>MKYCAAVLTIICLLYTEAVFSEEVQPTFKYVTSYNKEGRFMTKNDIEKSSINVLKPIIFVIGGLTNDDKNGDSWSRDLQDAYLEKFIHNVFIVDWNVTSPLDSDALTKARSAGLTVADFIATIFNKTGEAYLDIHLVAVSLGCEVAASAAGRFADISSRKINRLTGLDPAYYLISNGNELKLSPENADFVDVVNTKLNGDLKQTGHVDIFVDGEGSNGPSSHGVPKSVTLFAKSVNSNDIKATKCDNLENFRKGGCNDEEQVTFGENIDKAARGRYFLKY</sequence>
<dbReference type="InterPro" id="IPR000734">
    <property type="entry name" value="TAG_lipase"/>
</dbReference>
<proteinExistence type="inferred from homology"/>
<keyword evidence="5" id="KW-0732">Signal</keyword>
<dbReference type="InterPro" id="IPR013818">
    <property type="entry name" value="Lipase"/>
</dbReference>
<evidence type="ECO:0000313" key="7">
    <source>
        <dbReference type="EMBL" id="KAJ8919210.1"/>
    </source>
</evidence>
<evidence type="ECO:0000256" key="2">
    <source>
        <dbReference type="ARBA" id="ARBA00010701"/>
    </source>
</evidence>
<dbReference type="InterPro" id="IPR029058">
    <property type="entry name" value="AB_hydrolase_fold"/>
</dbReference>
<feature type="signal peptide" evidence="5">
    <location>
        <begin position="1"/>
        <end position="21"/>
    </location>
</feature>
<evidence type="ECO:0000256" key="4">
    <source>
        <dbReference type="RuleBase" id="RU004262"/>
    </source>
</evidence>
<dbReference type="GO" id="GO:0017171">
    <property type="term" value="F:serine hydrolase activity"/>
    <property type="evidence" value="ECO:0007669"/>
    <property type="project" value="TreeGrafter"/>
</dbReference>
<dbReference type="EMBL" id="JANEYG010000020">
    <property type="protein sequence ID" value="KAJ8919210.1"/>
    <property type="molecule type" value="Genomic_DNA"/>
</dbReference>
<dbReference type="PANTHER" id="PTHR11610">
    <property type="entry name" value="LIPASE"/>
    <property type="match status" value="1"/>
</dbReference>
<reference evidence="7 8" key="1">
    <citation type="journal article" date="2023" name="Insect Mol. Biol.">
        <title>Genome sequencing provides insights into the evolution of gene families encoding plant cell wall-degrading enzymes in longhorned beetles.</title>
        <authorList>
            <person name="Shin N.R."/>
            <person name="Okamura Y."/>
            <person name="Kirsch R."/>
            <person name="Pauchet Y."/>
        </authorList>
    </citation>
    <scope>NUCLEOTIDE SEQUENCE [LARGE SCALE GENOMIC DNA]</scope>
    <source>
        <strain evidence="7">EAD_L_NR</strain>
    </source>
</reference>
<evidence type="ECO:0000256" key="1">
    <source>
        <dbReference type="ARBA" id="ARBA00004613"/>
    </source>
</evidence>
<protein>
    <recommendedName>
        <fullName evidence="6">Lipase domain-containing protein</fullName>
    </recommendedName>
</protein>
<feature type="domain" description="Lipase" evidence="6">
    <location>
        <begin position="42"/>
        <end position="256"/>
    </location>
</feature>
<dbReference type="SUPFAM" id="SSF53474">
    <property type="entry name" value="alpha/beta-Hydrolases"/>
    <property type="match status" value="1"/>
</dbReference>
<feature type="chain" id="PRO_5043978728" description="Lipase domain-containing protein" evidence="5">
    <location>
        <begin position="22"/>
        <end position="280"/>
    </location>
</feature>
<organism evidence="7 8">
    <name type="scientific">Exocentrus adspersus</name>
    <dbReference type="NCBI Taxonomy" id="1586481"/>
    <lineage>
        <taxon>Eukaryota</taxon>
        <taxon>Metazoa</taxon>
        <taxon>Ecdysozoa</taxon>
        <taxon>Arthropoda</taxon>
        <taxon>Hexapoda</taxon>
        <taxon>Insecta</taxon>
        <taxon>Pterygota</taxon>
        <taxon>Neoptera</taxon>
        <taxon>Endopterygota</taxon>
        <taxon>Coleoptera</taxon>
        <taxon>Polyphaga</taxon>
        <taxon>Cucujiformia</taxon>
        <taxon>Chrysomeloidea</taxon>
        <taxon>Cerambycidae</taxon>
        <taxon>Lamiinae</taxon>
        <taxon>Acanthocinini</taxon>
        <taxon>Exocentrus</taxon>
    </lineage>
</organism>
<dbReference type="AlphaFoldDB" id="A0AAV8VY88"/>